<feature type="compositionally biased region" description="Polar residues" evidence="10">
    <location>
        <begin position="672"/>
        <end position="681"/>
    </location>
</feature>
<evidence type="ECO:0000256" key="2">
    <source>
        <dbReference type="ARBA" id="ARBA00012406"/>
    </source>
</evidence>
<evidence type="ECO:0000256" key="6">
    <source>
        <dbReference type="ARBA" id="ARBA00022840"/>
    </source>
</evidence>
<protein>
    <recommendedName>
        <fullName evidence="2">mitogen-activated protein kinase kinase kinase</fullName>
        <ecNumber evidence="2">2.7.11.25</ecNumber>
    </recommendedName>
</protein>
<feature type="region of interest" description="Disordered" evidence="10">
    <location>
        <begin position="267"/>
        <end position="344"/>
    </location>
</feature>
<dbReference type="InterPro" id="IPR011009">
    <property type="entry name" value="Kinase-like_dom_sf"/>
</dbReference>
<dbReference type="Pfam" id="PF00069">
    <property type="entry name" value="Pkinase"/>
    <property type="match status" value="1"/>
</dbReference>
<feature type="domain" description="Protein kinase" evidence="11">
    <location>
        <begin position="369"/>
        <end position="625"/>
    </location>
</feature>
<dbReference type="GO" id="GO:0004709">
    <property type="term" value="F:MAP kinase kinase kinase activity"/>
    <property type="evidence" value="ECO:0007669"/>
    <property type="project" value="UniProtKB-EC"/>
</dbReference>
<dbReference type="InterPro" id="IPR008271">
    <property type="entry name" value="Ser/Thr_kinase_AS"/>
</dbReference>
<dbReference type="PANTHER" id="PTHR48016:SF56">
    <property type="entry name" value="MAPKK KINASE"/>
    <property type="match status" value="1"/>
</dbReference>
<evidence type="ECO:0000256" key="3">
    <source>
        <dbReference type="ARBA" id="ARBA00022679"/>
    </source>
</evidence>
<feature type="compositionally biased region" description="Polar residues" evidence="10">
    <location>
        <begin position="334"/>
        <end position="344"/>
    </location>
</feature>
<comment type="catalytic activity">
    <reaction evidence="7">
        <text>L-threonyl-[protein] + ATP = O-phospho-L-threonyl-[protein] + ADP + H(+)</text>
        <dbReference type="Rhea" id="RHEA:46608"/>
        <dbReference type="Rhea" id="RHEA-COMP:11060"/>
        <dbReference type="Rhea" id="RHEA-COMP:11605"/>
        <dbReference type="ChEBI" id="CHEBI:15378"/>
        <dbReference type="ChEBI" id="CHEBI:30013"/>
        <dbReference type="ChEBI" id="CHEBI:30616"/>
        <dbReference type="ChEBI" id="CHEBI:61977"/>
        <dbReference type="ChEBI" id="CHEBI:456216"/>
        <dbReference type="EC" id="2.7.11.25"/>
    </reaction>
</comment>
<feature type="binding site" evidence="9">
    <location>
        <position position="398"/>
    </location>
    <ligand>
        <name>ATP</name>
        <dbReference type="ChEBI" id="CHEBI:30616"/>
    </ligand>
</feature>
<evidence type="ECO:0000256" key="9">
    <source>
        <dbReference type="PROSITE-ProRule" id="PRU10141"/>
    </source>
</evidence>
<organism evidence="12">
    <name type="scientific">Ostreococcus mediterraneus</name>
    <dbReference type="NCBI Taxonomy" id="1486918"/>
    <lineage>
        <taxon>Eukaryota</taxon>
        <taxon>Viridiplantae</taxon>
        <taxon>Chlorophyta</taxon>
        <taxon>Mamiellophyceae</taxon>
        <taxon>Mamiellales</taxon>
        <taxon>Bathycoccaceae</taxon>
        <taxon>Ostreococcus</taxon>
    </lineage>
</organism>
<keyword evidence="6 9" id="KW-0067">ATP-binding</keyword>
<accession>A0A6T5STM7</accession>
<sequence length="692" mass="74635">MSSSTVGANVPNAVVDRTTTEAVDVVDAPTGCAPRHRAKSLASAAKKCAVKVSDATRRAMRGADEDGSDTNATGPDSFGARVKRALKSATSKIVQAVRAVKAFMTYEDAHEVRARETSARSAATTEPGSASVSTANFTASAHVRAFDAHDAVSVEDATPLPVPRPLIEMPHGQARASSAADKRLQILPSGAKGYVTLDDVVVDTGEKALLINDPSKRKTSTIADTVKSTAGTAKDVVAKVVSSAASIKRPGSRSAAMTAVEIDEFPPHVAKHRSKSERASMSTDSKETDCTVEDASERVAPAGTNPFLDDDQPGTSDHEFSDSGIPSPRHRRGNSTGSGKWSELSYTTSDDGMLRMCHTSLAPTKPRRWTRGDNLGEGSYGNVWLALNGDTGELFALKEVRVGSSNKHRDESIEQLEQEVNVLSRLVHPNIVRYIGITREETALYIFLEYVPGGSIASLVTRFGKFEENVIRVYTRQILIGLAYLHSQRVVHRDIKGANILVEKSGRIKLADFGMAKVLERVSIGKSFKGSACWMAPEVIRQQNAGFEADIWSVGCTVYEMATGSPPWSDCSTQVQIIFKIASSNEIPEIPEHLTSEGKDFLRLCLQRAAASRPDAVTLLDEPFVLDAHKSSEQSVPGLQYDTWASSSQLSYHEDEDMSVRSIRSNDADEGLNSSRVSSSRHVAWGDMDSAP</sequence>
<evidence type="ECO:0000313" key="12">
    <source>
        <dbReference type="EMBL" id="CAD8727871.1"/>
    </source>
</evidence>
<dbReference type="AlphaFoldDB" id="A0A6T5STM7"/>
<feature type="region of interest" description="Disordered" evidence="10">
    <location>
        <begin position="59"/>
        <end position="78"/>
    </location>
</feature>
<dbReference type="PANTHER" id="PTHR48016">
    <property type="entry name" value="MAP KINASE KINASE KINASE SSK2-RELATED-RELATED"/>
    <property type="match status" value="1"/>
</dbReference>
<dbReference type="InterPro" id="IPR050538">
    <property type="entry name" value="MAP_kinase_kinase_kinase"/>
</dbReference>
<dbReference type="PROSITE" id="PS50011">
    <property type="entry name" value="PROTEIN_KINASE_DOM"/>
    <property type="match status" value="1"/>
</dbReference>
<dbReference type="GO" id="GO:0005524">
    <property type="term" value="F:ATP binding"/>
    <property type="evidence" value="ECO:0007669"/>
    <property type="project" value="UniProtKB-UniRule"/>
</dbReference>
<evidence type="ECO:0000256" key="10">
    <source>
        <dbReference type="SAM" id="MobiDB-lite"/>
    </source>
</evidence>
<comment type="catalytic activity">
    <reaction evidence="8">
        <text>L-seryl-[protein] + ATP = O-phospho-L-seryl-[protein] + ADP + H(+)</text>
        <dbReference type="Rhea" id="RHEA:17989"/>
        <dbReference type="Rhea" id="RHEA-COMP:9863"/>
        <dbReference type="Rhea" id="RHEA-COMP:11604"/>
        <dbReference type="ChEBI" id="CHEBI:15378"/>
        <dbReference type="ChEBI" id="CHEBI:29999"/>
        <dbReference type="ChEBI" id="CHEBI:30616"/>
        <dbReference type="ChEBI" id="CHEBI:83421"/>
        <dbReference type="ChEBI" id="CHEBI:456216"/>
        <dbReference type="EC" id="2.7.11.25"/>
    </reaction>
</comment>
<evidence type="ECO:0000256" key="4">
    <source>
        <dbReference type="ARBA" id="ARBA00022741"/>
    </source>
</evidence>
<feature type="region of interest" description="Disordered" evidence="10">
    <location>
        <begin position="652"/>
        <end position="692"/>
    </location>
</feature>
<dbReference type="SUPFAM" id="SSF56112">
    <property type="entry name" value="Protein kinase-like (PK-like)"/>
    <property type="match status" value="1"/>
</dbReference>
<dbReference type="InterPro" id="IPR017441">
    <property type="entry name" value="Protein_kinase_ATP_BS"/>
</dbReference>
<evidence type="ECO:0000256" key="7">
    <source>
        <dbReference type="ARBA" id="ARBA00047559"/>
    </source>
</evidence>
<name>A0A6T5STM7_9CHLO</name>
<dbReference type="PROSITE" id="PS00107">
    <property type="entry name" value="PROTEIN_KINASE_ATP"/>
    <property type="match status" value="1"/>
</dbReference>
<dbReference type="SMART" id="SM00220">
    <property type="entry name" value="S_TKc"/>
    <property type="match status" value="1"/>
</dbReference>
<evidence type="ECO:0000256" key="5">
    <source>
        <dbReference type="ARBA" id="ARBA00022777"/>
    </source>
</evidence>
<keyword evidence="4 9" id="KW-0547">Nucleotide-binding</keyword>
<dbReference type="Gene3D" id="1.10.510.10">
    <property type="entry name" value="Transferase(Phosphotransferase) domain 1"/>
    <property type="match status" value="1"/>
</dbReference>
<keyword evidence="5" id="KW-0418">Kinase</keyword>
<dbReference type="CDD" id="cd06632">
    <property type="entry name" value="STKc_MEKK1_plant"/>
    <property type="match status" value="1"/>
</dbReference>
<evidence type="ECO:0000259" key="11">
    <source>
        <dbReference type="PROSITE" id="PS50011"/>
    </source>
</evidence>
<keyword evidence="3" id="KW-0808">Transferase</keyword>
<dbReference type="PROSITE" id="PS00108">
    <property type="entry name" value="PROTEIN_KINASE_ST"/>
    <property type="match status" value="1"/>
</dbReference>
<evidence type="ECO:0000256" key="1">
    <source>
        <dbReference type="ARBA" id="ARBA00006529"/>
    </source>
</evidence>
<gene>
    <name evidence="12" type="ORF">OMED0936_LOCUS795</name>
</gene>
<dbReference type="EC" id="2.7.11.25" evidence="2"/>
<dbReference type="InterPro" id="IPR000719">
    <property type="entry name" value="Prot_kinase_dom"/>
</dbReference>
<dbReference type="EMBL" id="HBFF01000984">
    <property type="protein sequence ID" value="CAD8727871.1"/>
    <property type="molecule type" value="Transcribed_RNA"/>
</dbReference>
<evidence type="ECO:0000256" key="8">
    <source>
        <dbReference type="ARBA" id="ARBA00048329"/>
    </source>
</evidence>
<proteinExistence type="inferred from homology"/>
<comment type="similarity">
    <text evidence="1">Belongs to the protein kinase superfamily. STE Ser/Thr protein kinase family. MAP kinase kinase kinase subfamily.</text>
</comment>
<reference evidence="12" key="1">
    <citation type="submission" date="2021-01" db="EMBL/GenBank/DDBJ databases">
        <authorList>
            <person name="Corre E."/>
            <person name="Pelletier E."/>
            <person name="Niang G."/>
            <person name="Scheremetjew M."/>
            <person name="Finn R."/>
            <person name="Kale V."/>
            <person name="Holt S."/>
            <person name="Cochrane G."/>
            <person name="Meng A."/>
            <person name="Brown T."/>
            <person name="Cohen L."/>
        </authorList>
    </citation>
    <scope>NUCLEOTIDE SEQUENCE</scope>
    <source>
        <strain evidence="12">Clade-D-RCC2573</strain>
    </source>
</reference>